<reference evidence="2" key="1">
    <citation type="journal article" date="2023" name="Mol. Phylogenet. Evol.">
        <title>Genome-scale phylogeny and comparative genomics of the fungal order Sordariales.</title>
        <authorList>
            <person name="Hensen N."/>
            <person name="Bonometti L."/>
            <person name="Westerberg I."/>
            <person name="Brannstrom I.O."/>
            <person name="Guillou S."/>
            <person name="Cros-Aarteil S."/>
            <person name="Calhoun S."/>
            <person name="Haridas S."/>
            <person name="Kuo A."/>
            <person name="Mondo S."/>
            <person name="Pangilinan J."/>
            <person name="Riley R."/>
            <person name="LaButti K."/>
            <person name="Andreopoulos B."/>
            <person name="Lipzen A."/>
            <person name="Chen C."/>
            <person name="Yan M."/>
            <person name="Daum C."/>
            <person name="Ng V."/>
            <person name="Clum A."/>
            <person name="Steindorff A."/>
            <person name="Ohm R.A."/>
            <person name="Martin F."/>
            <person name="Silar P."/>
            <person name="Natvig D.O."/>
            <person name="Lalanne C."/>
            <person name="Gautier V."/>
            <person name="Ament-Velasquez S.L."/>
            <person name="Kruys A."/>
            <person name="Hutchinson M.I."/>
            <person name="Powell A.J."/>
            <person name="Barry K."/>
            <person name="Miller A.N."/>
            <person name="Grigoriev I.V."/>
            <person name="Debuchy R."/>
            <person name="Gladieux P."/>
            <person name="Hiltunen Thoren M."/>
            <person name="Johannesson H."/>
        </authorList>
    </citation>
    <scope>NUCLEOTIDE SEQUENCE</scope>
    <source>
        <strain evidence="2">CBS 232.78</strain>
    </source>
</reference>
<name>A0AAE0N3X4_9PEZI</name>
<feature type="region of interest" description="Disordered" evidence="1">
    <location>
        <begin position="61"/>
        <end position="84"/>
    </location>
</feature>
<keyword evidence="3" id="KW-1185">Reference proteome</keyword>
<evidence type="ECO:0000313" key="3">
    <source>
        <dbReference type="Proteomes" id="UP001285441"/>
    </source>
</evidence>
<feature type="compositionally biased region" description="Polar residues" evidence="1">
    <location>
        <begin position="75"/>
        <end position="84"/>
    </location>
</feature>
<gene>
    <name evidence="2" type="ORF">B0H63DRAFT_527619</name>
</gene>
<evidence type="ECO:0000256" key="1">
    <source>
        <dbReference type="SAM" id="MobiDB-lite"/>
    </source>
</evidence>
<accession>A0AAE0N3X4</accession>
<comment type="caution">
    <text evidence="2">The sequence shown here is derived from an EMBL/GenBank/DDBJ whole genome shotgun (WGS) entry which is preliminary data.</text>
</comment>
<feature type="compositionally biased region" description="Low complexity" evidence="1">
    <location>
        <begin position="61"/>
        <end position="74"/>
    </location>
</feature>
<reference evidence="2" key="2">
    <citation type="submission" date="2023-06" db="EMBL/GenBank/DDBJ databases">
        <authorList>
            <consortium name="Lawrence Berkeley National Laboratory"/>
            <person name="Haridas S."/>
            <person name="Hensen N."/>
            <person name="Bonometti L."/>
            <person name="Westerberg I."/>
            <person name="Brannstrom I.O."/>
            <person name="Guillou S."/>
            <person name="Cros-Aarteil S."/>
            <person name="Calhoun S."/>
            <person name="Kuo A."/>
            <person name="Mondo S."/>
            <person name="Pangilinan J."/>
            <person name="Riley R."/>
            <person name="LaButti K."/>
            <person name="Andreopoulos B."/>
            <person name="Lipzen A."/>
            <person name="Chen C."/>
            <person name="Yanf M."/>
            <person name="Daum C."/>
            <person name="Ng V."/>
            <person name="Clum A."/>
            <person name="Steindorff A."/>
            <person name="Ohm R."/>
            <person name="Martin F."/>
            <person name="Silar P."/>
            <person name="Natvig D."/>
            <person name="Lalanne C."/>
            <person name="Gautier V."/>
            <person name="Ament-velasquez S.L."/>
            <person name="Kruys A."/>
            <person name="Hutchinson M.I."/>
            <person name="Powell A.J."/>
            <person name="Barry K."/>
            <person name="Miller A.N."/>
            <person name="Grigoriev I.V."/>
            <person name="Debuchy R."/>
            <person name="Gladieux P."/>
            <person name="Thoren M.H."/>
            <person name="Johannesson H."/>
        </authorList>
    </citation>
    <scope>NUCLEOTIDE SEQUENCE</scope>
    <source>
        <strain evidence="2">CBS 232.78</strain>
    </source>
</reference>
<dbReference type="EMBL" id="JAULSW010000009">
    <property type="protein sequence ID" value="KAK3369852.1"/>
    <property type="molecule type" value="Genomic_DNA"/>
</dbReference>
<dbReference type="AlphaFoldDB" id="A0AAE0N3X4"/>
<dbReference type="Proteomes" id="UP001285441">
    <property type="component" value="Unassembled WGS sequence"/>
</dbReference>
<organism evidence="2 3">
    <name type="scientific">Podospora didyma</name>
    <dbReference type="NCBI Taxonomy" id="330526"/>
    <lineage>
        <taxon>Eukaryota</taxon>
        <taxon>Fungi</taxon>
        <taxon>Dikarya</taxon>
        <taxon>Ascomycota</taxon>
        <taxon>Pezizomycotina</taxon>
        <taxon>Sordariomycetes</taxon>
        <taxon>Sordariomycetidae</taxon>
        <taxon>Sordariales</taxon>
        <taxon>Podosporaceae</taxon>
        <taxon>Podospora</taxon>
    </lineage>
</organism>
<sequence length="84" mass="9349">MDAKPTTSIPCRNVDPEKLSMYLTSRFGKKGFRVELRHNSYQIRSRSPLSEDDLMPFIMTQTQTQTQPAAKAPASPNQSSGSST</sequence>
<protein>
    <submittedName>
        <fullName evidence="2">Uncharacterized protein</fullName>
    </submittedName>
</protein>
<proteinExistence type="predicted"/>
<evidence type="ECO:0000313" key="2">
    <source>
        <dbReference type="EMBL" id="KAK3369852.1"/>
    </source>
</evidence>